<evidence type="ECO:0000256" key="9">
    <source>
        <dbReference type="PROSITE-ProRule" id="PRU00221"/>
    </source>
</evidence>
<name>A0A9J7L7T4_BRAFL</name>
<evidence type="ECO:0000256" key="6">
    <source>
        <dbReference type="ARBA" id="ARBA00023015"/>
    </source>
</evidence>
<dbReference type="CDD" id="cd00200">
    <property type="entry name" value="WD40"/>
    <property type="match status" value="1"/>
</dbReference>
<dbReference type="SUPFAM" id="SSF50978">
    <property type="entry name" value="WD40 repeat-like"/>
    <property type="match status" value="1"/>
</dbReference>
<dbReference type="InterPro" id="IPR036322">
    <property type="entry name" value="WD40_repeat_dom_sf"/>
</dbReference>
<accession>A0A9J7L7T4</accession>
<keyword evidence="8" id="KW-0539">Nucleus</keyword>
<feature type="repeat" description="WD" evidence="9">
    <location>
        <begin position="256"/>
        <end position="286"/>
    </location>
</feature>
<protein>
    <submittedName>
        <fullName evidence="11">WD repeat-containing protein 82-like</fullName>
    </submittedName>
</protein>
<evidence type="ECO:0000256" key="4">
    <source>
        <dbReference type="ARBA" id="ARBA00022574"/>
    </source>
</evidence>
<keyword evidence="7" id="KW-0804">Transcription</keyword>
<comment type="subcellular location">
    <subcellularLocation>
        <location evidence="1">Nucleus</location>
    </subcellularLocation>
</comment>
<dbReference type="GO" id="GO:0032785">
    <property type="term" value="P:negative regulation of DNA-templated transcription, elongation"/>
    <property type="evidence" value="ECO:0007669"/>
    <property type="project" value="UniProtKB-ARBA"/>
</dbReference>
<sequence>MYPGHKLVAKMKLTDGTLRSFKVAKVFRENSDRINSLDFAPSGETLISSSDDDSIVIYDCQEGKPKRTLYSKKYGVDLIRFTHAANTVIYSSNKIDDTIRYLSLHDNKYIRYFPGHTKKVVALCMSPIDDTFMSGSLDKTIRLWDLRSPNCQGLMHVPGRPVCNFDPEGLIFAAGINSEMIKLYDLRSFDKGPFTTFRLQQDKDCDWTGLKFSNDGKLILISTNGTVIRLIDAFSGTPLQQFMGHTNLKGLSIEASFTPDSRYTIVGSQDGKIHVWNNENGSKTIVLDAKHPGPVQCVQFNPKFMMMGSACTNMAFWLPSTDD</sequence>
<keyword evidence="5" id="KW-0677">Repeat</keyword>
<gene>
    <name evidence="11" type="primary">LOC118415998</name>
</gene>
<reference evidence="10" key="1">
    <citation type="journal article" date="2020" name="Nat. Ecol. Evol.">
        <title>Deeply conserved synteny resolves early events in vertebrate evolution.</title>
        <authorList>
            <person name="Simakov O."/>
            <person name="Marletaz F."/>
            <person name="Yue J.X."/>
            <person name="O'Connell B."/>
            <person name="Jenkins J."/>
            <person name="Brandt A."/>
            <person name="Calef R."/>
            <person name="Tung C.H."/>
            <person name="Huang T.K."/>
            <person name="Schmutz J."/>
            <person name="Satoh N."/>
            <person name="Yu J.K."/>
            <person name="Putnam N.H."/>
            <person name="Green R.E."/>
            <person name="Rokhsar D.S."/>
        </authorList>
    </citation>
    <scope>NUCLEOTIDE SEQUENCE [LARGE SCALE GENOMIC DNA]</scope>
    <source>
        <strain evidence="10">S238N-H82</strain>
    </source>
</reference>
<dbReference type="AlphaFoldDB" id="A0A9J7L7T4"/>
<feature type="repeat" description="WD" evidence="9">
    <location>
        <begin position="27"/>
        <end position="68"/>
    </location>
</feature>
<dbReference type="PANTHER" id="PTHR19861:SF0">
    <property type="entry name" value="WD REPEAT-CONTAINING PROTEIN 82"/>
    <property type="match status" value="1"/>
</dbReference>
<evidence type="ECO:0000256" key="5">
    <source>
        <dbReference type="ARBA" id="ARBA00022737"/>
    </source>
</evidence>
<feature type="repeat" description="WD" evidence="9">
    <location>
        <begin position="113"/>
        <end position="148"/>
    </location>
</feature>
<dbReference type="GO" id="GO:0071027">
    <property type="term" value="P:nuclear RNA surveillance"/>
    <property type="evidence" value="ECO:0007669"/>
    <property type="project" value="UniProtKB-ARBA"/>
</dbReference>
<keyword evidence="10" id="KW-1185">Reference proteome</keyword>
<evidence type="ECO:0000256" key="1">
    <source>
        <dbReference type="ARBA" id="ARBA00004123"/>
    </source>
</evidence>
<dbReference type="PANTHER" id="PTHR19861">
    <property type="entry name" value="WD40 REPEAT PROTEIN SWD2"/>
    <property type="match status" value="1"/>
</dbReference>
<dbReference type="GO" id="GO:0048188">
    <property type="term" value="C:Set1C/COMPASS complex"/>
    <property type="evidence" value="ECO:0000318"/>
    <property type="project" value="GO_Central"/>
</dbReference>
<organism evidence="10 11">
    <name type="scientific">Branchiostoma floridae</name>
    <name type="common">Florida lancelet</name>
    <name type="synonym">Amphioxus</name>
    <dbReference type="NCBI Taxonomy" id="7739"/>
    <lineage>
        <taxon>Eukaryota</taxon>
        <taxon>Metazoa</taxon>
        <taxon>Chordata</taxon>
        <taxon>Cephalochordata</taxon>
        <taxon>Leptocardii</taxon>
        <taxon>Amphioxiformes</taxon>
        <taxon>Branchiostomatidae</taxon>
        <taxon>Branchiostoma</taxon>
    </lineage>
</organism>
<proteinExistence type="inferred from homology"/>
<dbReference type="KEGG" id="bfo:118415998"/>
<dbReference type="GO" id="GO:0140744">
    <property type="term" value="P:negative regulation of lncRNA transcription"/>
    <property type="evidence" value="ECO:0007669"/>
    <property type="project" value="UniProtKB-ARBA"/>
</dbReference>
<dbReference type="GeneID" id="118415998"/>
<reference evidence="11" key="2">
    <citation type="submission" date="2025-08" db="UniProtKB">
        <authorList>
            <consortium name="RefSeq"/>
        </authorList>
    </citation>
    <scope>IDENTIFICATION</scope>
    <source>
        <strain evidence="11">S238N-H82</strain>
        <tissue evidence="11">Testes</tissue>
    </source>
</reference>
<evidence type="ECO:0000313" key="11">
    <source>
        <dbReference type="RefSeq" id="XP_035676919.1"/>
    </source>
</evidence>
<dbReference type="Pfam" id="PF00400">
    <property type="entry name" value="WD40"/>
    <property type="match status" value="3"/>
</dbReference>
<dbReference type="Gene3D" id="2.130.10.10">
    <property type="entry name" value="YVTN repeat-like/Quinoprotein amine dehydrogenase"/>
    <property type="match status" value="1"/>
</dbReference>
<evidence type="ECO:0000256" key="3">
    <source>
        <dbReference type="ARBA" id="ARBA00022472"/>
    </source>
</evidence>
<dbReference type="PROSITE" id="PS50082">
    <property type="entry name" value="WD_REPEATS_2"/>
    <property type="match status" value="3"/>
</dbReference>
<keyword evidence="6" id="KW-0805">Transcription regulation</keyword>
<dbReference type="GO" id="GO:0110064">
    <property type="term" value="P:lncRNA catabolic process"/>
    <property type="evidence" value="ECO:0007669"/>
    <property type="project" value="UniProtKB-ARBA"/>
</dbReference>
<dbReference type="FunFam" id="2.130.10.10:FF:000065">
    <property type="entry name" value="WD repeat-containing protein 82"/>
    <property type="match status" value="1"/>
</dbReference>
<evidence type="ECO:0000256" key="8">
    <source>
        <dbReference type="ARBA" id="ARBA00023242"/>
    </source>
</evidence>
<keyword evidence="3" id="KW-0806">Transcription termination</keyword>
<dbReference type="InterPro" id="IPR037867">
    <property type="entry name" value="Swd2/WDR82"/>
</dbReference>
<evidence type="ECO:0000256" key="2">
    <source>
        <dbReference type="ARBA" id="ARBA00005616"/>
    </source>
</evidence>
<dbReference type="GO" id="GO:0006353">
    <property type="term" value="P:DNA-templated transcription termination"/>
    <property type="evidence" value="ECO:0007669"/>
    <property type="project" value="UniProtKB-KW"/>
</dbReference>
<dbReference type="PRINTS" id="PR00320">
    <property type="entry name" value="GPROTEINBRPT"/>
</dbReference>
<dbReference type="InterPro" id="IPR001680">
    <property type="entry name" value="WD40_rpt"/>
</dbReference>
<dbReference type="OrthoDB" id="27537at2759"/>
<keyword evidence="4 9" id="KW-0853">WD repeat</keyword>
<comment type="similarity">
    <text evidence="2">Belongs to the WD repeat SWD2 family.</text>
</comment>
<evidence type="ECO:0000256" key="7">
    <source>
        <dbReference type="ARBA" id="ARBA00023163"/>
    </source>
</evidence>
<dbReference type="InterPro" id="IPR020472">
    <property type="entry name" value="WD40_PAC1"/>
</dbReference>
<dbReference type="Proteomes" id="UP000001554">
    <property type="component" value="Chromosome 5"/>
</dbReference>
<dbReference type="PROSITE" id="PS50294">
    <property type="entry name" value="WD_REPEATS_REGION"/>
    <property type="match status" value="2"/>
</dbReference>
<dbReference type="GO" id="GO:0003682">
    <property type="term" value="F:chromatin binding"/>
    <property type="evidence" value="ECO:0000318"/>
    <property type="project" value="GO_Central"/>
</dbReference>
<dbReference type="OMA" id="KICVLNG"/>
<dbReference type="InterPro" id="IPR015943">
    <property type="entry name" value="WD40/YVTN_repeat-like_dom_sf"/>
</dbReference>
<dbReference type="SMART" id="SM00320">
    <property type="entry name" value="WD40"/>
    <property type="match status" value="6"/>
</dbReference>
<evidence type="ECO:0000313" key="10">
    <source>
        <dbReference type="Proteomes" id="UP000001554"/>
    </source>
</evidence>
<dbReference type="RefSeq" id="XP_035676919.1">
    <property type="nucleotide sequence ID" value="XM_035821026.1"/>
</dbReference>